<dbReference type="PANTHER" id="PTHR11977">
    <property type="entry name" value="VILLIN"/>
    <property type="match status" value="1"/>
</dbReference>
<organism evidence="6 7">
    <name type="scientific">Laccaria amethystina LaAM-08-1</name>
    <dbReference type="NCBI Taxonomy" id="1095629"/>
    <lineage>
        <taxon>Eukaryota</taxon>
        <taxon>Fungi</taxon>
        <taxon>Dikarya</taxon>
        <taxon>Basidiomycota</taxon>
        <taxon>Agaricomycotina</taxon>
        <taxon>Agaricomycetes</taxon>
        <taxon>Agaricomycetidae</taxon>
        <taxon>Agaricales</taxon>
        <taxon>Agaricineae</taxon>
        <taxon>Hydnangiaceae</taxon>
        <taxon>Laccaria</taxon>
    </lineage>
</organism>
<protein>
    <recommendedName>
        <fullName evidence="5">Gelsolin-like domain-containing protein</fullName>
    </recommendedName>
</protein>
<gene>
    <name evidence="6" type="ORF">K443DRAFT_678032</name>
</gene>
<comment type="similarity">
    <text evidence="1">Belongs to the villin/gelsolin family.</text>
</comment>
<dbReference type="Proteomes" id="UP000054477">
    <property type="component" value="Unassembled WGS sequence"/>
</dbReference>
<evidence type="ECO:0000256" key="2">
    <source>
        <dbReference type="ARBA" id="ARBA00022467"/>
    </source>
</evidence>
<evidence type="ECO:0000256" key="1">
    <source>
        <dbReference type="ARBA" id="ARBA00008418"/>
    </source>
</evidence>
<feature type="domain" description="Gelsolin-like" evidence="5">
    <location>
        <begin position="67"/>
        <end position="140"/>
    </location>
</feature>
<dbReference type="PANTHER" id="PTHR11977:SF130">
    <property type="entry name" value="SEVERIN"/>
    <property type="match status" value="1"/>
</dbReference>
<reference evidence="7" key="2">
    <citation type="submission" date="2015-01" db="EMBL/GenBank/DDBJ databases">
        <title>Evolutionary Origins and Diversification of the Mycorrhizal Mutualists.</title>
        <authorList>
            <consortium name="DOE Joint Genome Institute"/>
            <consortium name="Mycorrhizal Genomics Consortium"/>
            <person name="Kohler A."/>
            <person name="Kuo A."/>
            <person name="Nagy L.G."/>
            <person name="Floudas D."/>
            <person name="Copeland A."/>
            <person name="Barry K.W."/>
            <person name="Cichocki N."/>
            <person name="Veneault-Fourrey C."/>
            <person name="LaButti K."/>
            <person name="Lindquist E.A."/>
            <person name="Lipzen A."/>
            <person name="Lundell T."/>
            <person name="Morin E."/>
            <person name="Murat C."/>
            <person name="Riley R."/>
            <person name="Ohm R."/>
            <person name="Sun H."/>
            <person name="Tunlid A."/>
            <person name="Henrissat B."/>
            <person name="Grigoriev I.V."/>
            <person name="Hibbett D.S."/>
            <person name="Martin F."/>
        </authorList>
    </citation>
    <scope>NUCLEOTIDE SEQUENCE [LARGE SCALE GENOMIC DNA]</scope>
    <source>
        <strain evidence="7">LaAM-08-1</strain>
    </source>
</reference>
<dbReference type="Gene3D" id="3.40.20.10">
    <property type="entry name" value="Severin"/>
    <property type="match status" value="3"/>
</dbReference>
<accession>A0A0C9XWA4</accession>
<keyword evidence="7" id="KW-1185">Reference proteome</keyword>
<dbReference type="HOGENOM" id="CLU_002568_0_1_1"/>
<keyword evidence="4" id="KW-0009">Actin-binding</keyword>
<dbReference type="FunFam" id="3.40.20.10:FF:000043">
    <property type="entry name" value="macrophage-capping protein-like isoform X2"/>
    <property type="match status" value="1"/>
</dbReference>
<dbReference type="GO" id="GO:0015629">
    <property type="term" value="C:actin cytoskeleton"/>
    <property type="evidence" value="ECO:0007669"/>
    <property type="project" value="TreeGrafter"/>
</dbReference>
<feature type="domain" description="Gelsolin-like" evidence="5">
    <location>
        <begin position="188"/>
        <end position="253"/>
    </location>
</feature>
<evidence type="ECO:0000256" key="4">
    <source>
        <dbReference type="ARBA" id="ARBA00023203"/>
    </source>
</evidence>
<proteinExistence type="inferred from homology"/>
<evidence type="ECO:0000313" key="6">
    <source>
        <dbReference type="EMBL" id="KIK01887.1"/>
    </source>
</evidence>
<dbReference type="GO" id="GO:0051015">
    <property type="term" value="F:actin filament binding"/>
    <property type="evidence" value="ECO:0007669"/>
    <property type="project" value="InterPro"/>
</dbReference>
<dbReference type="GO" id="GO:0051693">
    <property type="term" value="P:actin filament capping"/>
    <property type="evidence" value="ECO:0007669"/>
    <property type="project" value="UniProtKB-KW"/>
</dbReference>
<dbReference type="CDD" id="cd11290">
    <property type="entry name" value="gelsolin_S1_like"/>
    <property type="match status" value="1"/>
</dbReference>
<name>A0A0C9XWA4_9AGAR</name>
<dbReference type="OrthoDB" id="6375767at2759"/>
<feature type="domain" description="Gelsolin-like" evidence="5">
    <location>
        <begin position="296"/>
        <end position="351"/>
    </location>
</feature>
<dbReference type="STRING" id="1095629.A0A0C9XWA4"/>
<dbReference type="InterPro" id="IPR007122">
    <property type="entry name" value="Villin/Gelsolin"/>
</dbReference>
<evidence type="ECO:0000256" key="3">
    <source>
        <dbReference type="ARBA" id="ARBA00022737"/>
    </source>
</evidence>
<dbReference type="AlphaFoldDB" id="A0A0C9XWA4"/>
<dbReference type="Pfam" id="PF00626">
    <property type="entry name" value="Gelsolin"/>
    <property type="match status" value="3"/>
</dbReference>
<dbReference type="GO" id="GO:0005737">
    <property type="term" value="C:cytoplasm"/>
    <property type="evidence" value="ECO:0007669"/>
    <property type="project" value="TreeGrafter"/>
</dbReference>
<dbReference type="SMART" id="SM00262">
    <property type="entry name" value="GEL"/>
    <property type="match status" value="3"/>
</dbReference>
<evidence type="ECO:0000313" key="7">
    <source>
        <dbReference type="Proteomes" id="UP000054477"/>
    </source>
</evidence>
<dbReference type="InterPro" id="IPR029006">
    <property type="entry name" value="ADF-H/Gelsolin-like_dom_sf"/>
</dbReference>
<evidence type="ECO:0000259" key="5">
    <source>
        <dbReference type="Pfam" id="PF00626"/>
    </source>
</evidence>
<dbReference type="GO" id="GO:0008154">
    <property type="term" value="P:actin polymerization or depolymerization"/>
    <property type="evidence" value="ECO:0007669"/>
    <property type="project" value="TreeGrafter"/>
</dbReference>
<dbReference type="PRINTS" id="PR00597">
    <property type="entry name" value="GELSOLIN"/>
</dbReference>
<dbReference type="InterPro" id="IPR007123">
    <property type="entry name" value="Gelsolin-like_dom"/>
</dbReference>
<keyword evidence="3" id="KW-0677">Repeat</keyword>
<dbReference type="EMBL" id="KN838600">
    <property type="protein sequence ID" value="KIK01887.1"/>
    <property type="molecule type" value="Genomic_DNA"/>
</dbReference>
<keyword evidence="2" id="KW-0117">Actin capping</keyword>
<dbReference type="SUPFAM" id="SSF55753">
    <property type="entry name" value="Actin depolymerizing proteins"/>
    <property type="match status" value="3"/>
</dbReference>
<sequence length="383" mass="42524">MAHLTKPAAYDIKDSNIALLGSDLEKRVREHAGDTESAWTDAGTSLGLQIWRIEKLHLLPWPADRAGFFYDGDSYIVLHTYKKTPKAESFSYDLHFWLGENTTQDEAGTAAYKTVELDDHLHGKPVQYREVQGYETPRFISYFPKLVILKGGVATGFHHVSAPPPLNIKKLYRITHTRVSEGRSHLVVREVAAQAASLMEGDTYVLDKGSHILQFNTKSSVGQEKYRAAEFVQSLVSQRQSQCEVTVYDEGSSGAGSFLAEFGLGTQLRPSEIKPVGPIALFLLSDASGRIVFKKIAQANRASLSSDDVFLVDLSSNDTYPAIYIWIGRKASLNEKRLALHYAQVYLHDKAKELSNVLVPLVSVPLIKMEEGSETDTFAQAFA</sequence>
<reference evidence="6 7" key="1">
    <citation type="submission" date="2014-04" db="EMBL/GenBank/DDBJ databases">
        <authorList>
            <consortium name="DOE Joint Genome Institute"/>
            <person name="Kuo A."/>
            <person name="Kohler A."/>
            <person name="Nagy L.G."/>
            <person name="Floudas D."/>
            <person name="Copeland A."/>
            <person name="Barry K.W."/>
            <person name="Cichocki N."/>
            <person name="Veneault-Fourrey C."/>
            <person name="LaButti K."/>
            <person name="Lindquist E.A."/>
            <person name="Lipzen A."/>
            <person name="Lundell T."/>
            <person name="Morin E."/>
            <person name="Murat C."/>
            <person name="Sun H."/>
            <person name="Tunlid A."/>
            <person name="Henrissat B."/>
            <person name="Grigoriev I.V."/>
            <person name="Hibbett D.S."/>
            <person name="Martin F."/>
            <person name="Nordberg H.P."/>
            <person name="Cantor M.N."/>
            <person name="Hua S.X."/>
        </authorList>
    </citation>
    <scope>NUCLEOTIDE SEQUENCE [LARGE SCALE GENOMIC DNA]</scope>
    <source>
        <strain evidence="6 7">LaAM-08-1</strain>
    </source>
</reference>